<dbReference type="Proteomes" id="UP000470022">
    <property type="component" value="Chromosome"/>
</dbReference>
<reference evidence="1" key="1">
    <citation type="submission" date="2023-06" db="EMBL/GenBank/DDBJ databases">
        <title>Complete and circular genome of Acidithiobacillus ferrianus DSM 107098.</title>
        <authorList>
            <person name="Norris P.R."/>
            <person name="Falagan C."/>
            <person name="Moya-Beltran A."/>
            <person name="Castro M."/>
            <person name="Quatrini R."/>
            <person name="Johnson D.B."/>
        </authorList>
    </citation>
    <scope>NUCLEOTIDE SEQUENCE</scope>
    <source>
        <strain evidence="1">MG</strain>
    </source>
</reference>
<dbReference type="EMBL" id="CP127523">
    <property type="protein sequence ID" value="XRI67765.1"/>
    <property type="molecule type" value="Genomic_DNA"/>
</dbReference>
<keyword evidence="2" id="KW-1185">Reference proteome</keyword>
<gene>
    <name evidence="1" type="ORF">GL267_008300</name>
</gene>
<name>A0ACD5H347_9PROT</name>
<evidence type="ECO:0000313" key="2">
    <source>
        <dbReference type="Proteomes" id="UP000470022"/>
    </source>
</evidence>
<accession>A0ACD5H347</accession>
<proteinExistence type="predicted"/>
<evidence type="ECO:0000313" key="1">
    <source>
        <dbReference type="EMBL" id="XRI67765.1"/>
    </source>
</evidence>
<sequence length="40" mass="4498">MDEMETKRWTTKRKAAPIMEQVYRGVQLCADTGALPIAST</sequence>
<organism evidence="1 2">
    <name type="scientific">Acidithiobacillus ferrianus</name>
    <dbReference type="NCBI Taxonomy" id="2678518"/>
    <lineage>
        <taxon>Bacteria</taxon>
        <taxon>Pseudomonadati</taxon>
        <taxon>Pseudomonadota</taxon>
        <taxon>Acidithiobacillia</taxon>
        <taxon>Acidithiobacillales</taxon>
        <taxon>Acidithiobacillaceae</taxon>
        <taxon>Acidithiobacillus</taxon>
    </lineage>
</organism>
<protein>
    <submittedName>
        <fullName evidence="1">Uncharacterized protein</fullName>
    </submittedName>
</protein>